<evidence type="ECO:0000256" key="9">
    <source>
        <dbReference type="PROSITE-ProRule" id="PRU00042"/>
    </source>
</evidence>
<gene>
    <name evidence="12" type="ORF">FF38_01801</name>
</gene>
<dbReference type="InterPro" id="IPR013087">
    <property type="entry name" value="Znf_C2H2_type"/>
</dbReference>
<feature type="compositionally biased region" description="Basic and acidic residues" evidence="10">
    <location>
        <begin position="254"/>
        <end position="289"/>
    </location>
</feature>
<dbReference type="Proteomes" id="UP000037069">
    <property type="component" value="Unassembled WGS sequence"/>
</dbReference>
<dbReference type="SUPFAM" id="SSF57667">
    <property type="entry name" value="beta-beta-alpha zinc fingers"/>
    <property type="match status" value="4"/>
</dbReference>
<feature type="domain" description="C2H2-type" evidence="11">
    <location>
        <begin position="463"/>
        <end position="490"/>
    </location>
</feature>
<feature type="domain" description="C2H2-type" evidence="11">
    <location>
        <begin position="491"/>
        <end position="513"/>
    </location>
</feature>
<keyword evidence="7" id="KW-0804">Transcription</keyword>
<dbReference type="EMBL" id="JRES01000994">
    <property type="protein sequence ID" value="KNC26340.1"/>
    <property type="molecule type" value="Genomic_DNA"/>
</dbReference>
<feature type="domain" description="C2H2-type" evidence="11">
    <location>
        <begin position="407"/>
        <end position="434"/>
    </location>
</feature>
<dbReference type="PANTHER" id="PTHR47772:SF13">
    <property type="entry name" value="GASTRULA ZINC FINGER PROTEIN XLCGF49.1-LIKE-RELATED"/>
    <property type="match status" value="1"/>
</dbReference>
<dbReference type="GO" id="GO:0030674">
    <property type="term" value="F:protein-macromolecule adaptor activity"/>
    <property type="evidence" value="ECO:0007669"/>
    <property type="project" value="UniProtKB-ARBA"/>
</dbReference>
<evidence type="ECO:0000256" key="6">
    <source>
        <dbReference type="ARBA" id="ARBA00023015"/>
    </source>
</evidence>
<reference evidence="12 13" key="1">
    <citation type="journal article" date="2015" name="Nat. Commun.">
        <title>Lucilia cuprina genome unlocks parasitic fly biology to underpin future interventions.</title>
        <authorList>
            <person name="Anstead C.A."/>
            <person name="Korhonen P.K."/>
            <person name="Young N.D."/>
            <person name="Hall R.S."/>
            <person name="Jex A.R."/>
            <person name="Murali S.C."/>
            <person name="Hughes D.S."/>
            <person name="Lee S.F."/>
            <person name="Perry T."/>
            <person name="Stroehlein A.J."/>
            <person name="Ansell B.R."/>
            <person name="Breugelmans B."/>
            <person name="Hofmann A."/>
            <person name="Qu J."/>
            <person name="Dugan S."/>
            <person name="Lee S.L."/>
            <person name="Chao H."/>
            <person name="Dinh H."/>
            <person name="Han Y."/>
            <person name="Doddapaneni H.V."/>
            <person name="Worley K.C."/>
            <person name="Muzny D.M."/>
            <person name="Ioannidis P."/>
            <person name="Waterhouse R.M."/>
            <person name="Zdobnov E.M."/>
            <person name="James P.J."/>
            <person name="Bagnall N.H."/>
            <person name="Kotze A.C."/>
            <person name="Gibbs R.A."/>
            <person name="Richards S."/>
            <person name="Batterham P."/>
            <person name="Gasser R.B."/>
        </authorList>
    </citation>
    <scope>NUCLEOTIDE SEQUENCE [LARGE SCALE GENOMIC DNA]</scope>
    <source>
        <strain evidence="12 13">LS</strain>
        <tissue evidence="12">Full body</tissue>
    </source>
</reference>
<dbReference type="Pfam" id="PF00096">
    <property type="entry name" value="zf-C2H2"/>
    <property type="match status" value="2"/>
</dbReference>
<evidence type="ECO:0000256" key="10">
    <source>
        <dbReference type="SAM" id="MobiDB-lite"/>
    </source>
</evidence>
<accession>A0A0L0C1Z7</accession>
<dbReference type="AlphaFoldDB" id="A0A0L0C1Z7"/>
<dbReference type="InterPro" id="IPR050636">
    <property type="entry name" value="C2H2-ZF_domain-containing"/>
</dbReference>
<evidence type="ECO:0000313" key="12">
    <source>
        <dbReference type="EMBL" id="KNC26340.1"/>
    </source>
</evidence>
<dbReference type="PANTHER" id="PTHR47772">
    <property type="entry name" value="ZINC FINGER PROTEIN 200"/>
    <property type="match status" value="1"/>
</dbReference>
<evidence type="ECO:0000256" key="2">
    <source>
        <dbReference type="ARBA" id="ARBA00022723"/>
    </source>
</evidence>
<name>A0A0L0C1Z7_LUCCU</name>
<evidence type="ECO:0000256" key="1">
    <source>
        <dbReference type="ARBA" id="ARBA00004123"/>
    </source>
</evidence>
<evidence type="ECO:0000313" key="13">
    <source>
        <dbReference type="Proteomes" id="UP000037069"/>
    </source>
</evidence>
<keyword evidence="2" id="KW-0479">Metal-binding</keyword>
<dbReference type="PROSITE" id="PS00028">
    <property type="entry name" value="ZINC_FINGER_C2H2_1"/>
    <property type="match status" value="6"/>
</dbReference>
<dbReference type="GO" id="GO:0005634">
    <property type="term" value="C:nucleus"/>
    <property type="evidence" value="ECO:0007669"/>
    <property type="project" value="UniProtKB-SubCell"/>
</dbReference>
<keyword evidence="4 9" id="KW-0863">Zinc-finger</keyword>
<feature type="domain" description="C2H2-type" evidence="11">
    <location>
        <begin position="575"/>
        <end position="597"/>
    </location>
</feature>
<feature type="domain" description="C2H2-type" evidence="11">
    <location>
        <begin position="547"/>
        <end position="574"/>
    </location>
</feature>
<protein>
    <recommendedName>
        <fullName evidence="11">C2H2-type domain-containing protein</fullName>
    </recommendedName>
</protein>
<dbReference type="SMART" id="SM00355">
    <property type="entry name" value="ZnF_C2H2"/>
    <property type="match status" value="8"/>
</dbReference>
<evidence type="ECO:0000256" key="3">
    <source>
        <dbReference type="ARBA" id="ARBA00022737"/>
    </source>
</evidence>
<comment type="subcellular location">
    <subcellularLocation>
        <location evidence="1">Nucleus</location>
    </subcellularLocation>
</comment>
<dbReference type="OrthoDB" id="427030at2759"/>
<evidence type="ECO:0000256" key="7">
    <source>
        <dbReference type="ARBA" id="ARBA00023163"/>
    </source>
</evidence>
<keyword evidence="6" id="KW-0805">Transcription regulation</keyword>
<dbReference type="OMA" id="ECHICKH"/>
<dbReference type="PROSITE" id="PS50157">
    <property type="entry name" value="ZINC_FINGER_C2H2_2"/>
    <property type="match status" value="7"/>
</dbReference>
<organism evidence="12 13">
    <name type="scientific">Lucilia cuprina</name>
    <name type="common">Green bottle fly</name>
    <name type="synonym">Australian sheep blowfly</name>
    <dbReference type="NCBI Taxonomy" id="7375"/>
    <lineage>
        <taxon>Eukaryota</taxon>
        <taxon>Metazoa</taxon>
        <taxon>Ecdysozoa</taxon>
        <taxon>Arthropoda</taxon>
        <taxon>Hexapoda</taxon>
        <taxon>Insecta</taxon>
        <taxon>Pterygota</taxon>
        <taxon>Neoptera</taxon>
        <taxon>Endopterygota</taxon>
        <taxon>Diptera</taxon>
        <taxon>Brachycera</taxon>
        <taxon>Muscomorpha</taxon>
        <taxon>Oestroidea</taxon>
        <taxon>Calliphoridae</taxon>
        <taxon>Luciliinae</taxon>
        <taxon>Lucilia</taxon>
    </lineage>
</organism>
<dbReference type="Gene3D" id="3.30.160.60">
    <property type="entry name" value="Classic Zinc Finger"/>
    <property type="match status" value="5"/>
</dbReference>
<feature type="region of interest" description="Disordered" evidence="10">
    <location>
        <begin position="216"/>
        <end position="291"/>
    </location>
</feature>
<keyword evidence="8" id="KW-0539">Nucleus</keyword>
<dbReference type="InterPro" id="IPR036236">
    <property type="entry name" value="Znf_C2H2_sf"/>
</dbReference>
<dbReference type="GO" id="GO:0008270">
    <property type="term" value="F:zinc ion binding"/>
    <property type="evidence" value="ECO:0007669"/>
    <property type="project" value="UniProtKB-KW"/>
</dbReference>
<comment type="caution">
    <text evidence="12">The sequence shown here is derived from an EMBL/GenBank/DDBJ whole genome shotgun (WGS) entry which is preliminary data.</text>
</comment>
<sequence length="614" mass="71652">MGANKFSNLQKCGEILIDIKTKNRKNKIYVFHCTFCDIQCDQLKKFSLHLGEVHLNDSENILKESELKLETEPEEVRISNPTDIESTNIKKDFDSNVQNNTYISPDPLDTVDHPVSPNLSHDTVNNVVKCELKENSNDGSTYCEKYEMNCAASTTVASDNESNEKLDISNFSSGYSEDEIKEDIDEIPLKKLKINITKRRKRVKQKILTNEIGTDESKDAEDNSNVSYVSSDDSRDSDFDIKKEINTKKKTRNTKKDIKKESKQRKESKQKFVADNENSTQKEEKESNAIKKHKRCKKRWKNIDESELPVLIEIYKKYEVLWQVNDIAFGILPKRNETFGKMIEELKTNHNFDKNLDELQDYIDYINYIFFKNKEQELKCELDKTEFTPSSKFYKELSFLSDSQGPFKCSNCNEIIAKYDRYHIHVAQHNGTIPFQCRLCEMGFQKFDNYIRHVTRHLGINSYHCSVCGKGYPFKSELDWHLTSHTGVKPYLCPICGAGFRARHGYDNHIRRHEKRFRYECHICKHGFNHLCKLNTHIKSHLNIRDVICNVCGKGFTAAKYLHRHKLIHEEEKRYKCNVCGKAFAQDSGLRTHRKQHQPYATIAENKNLLNVFK</sequence>
<feature type="domain" description="C2H2-type" evidence="11">
    <location>
        <begin position="519"/>
        <end position="546"/>
    </location>
</feature>
<keyword evidence="3" id="KW-0677">Repeat</keyword>
<keyword evidence="13" id="KW-1185">Reference proteome</keyword>
<feature type="compositionally biased region" description="Basic and acidic residues" evidence="10">
    <location>
        <begin position="232"/>
        <end position="247"/>
    </location>
</feature>
<evidence type="ECO:0000256" key="5">
    <source>
        <dbReference type="ARBA" id="ARBA00022833"/>
    </source>
</evidence>
<proteinExistence type="predicted"/>
<dbReference type="FunFam" id="3.30.160.60:FF:000688">
    <property type="entry name" value="zinc finger protein 197 isoform X1"/>
    <property type="match status" value="1"/>
</dbReference>
<feature type="domain" description="C2H2-type" evidence="11">
    <location>
        <begin position="435"/>
        <end position="462"/>
    </location>
</feature>
<keyword evidence="5" id="KW-0862">Zinc</keyword>
<evidence type="ECO:0000259" key="11">
    <source>
        <dbReference type="PROSITE" id="PS50157"/>
    </source>
</evidence>
<evidence type="ECO:0000256" key="8">
    <source>
        <dbReference type="ARBA" id="ARBA00023242"/>
    </source>
</evidence>
<evidence type="ECO:0000256" key="4">
    <source>
        <dbReference type="ARBA" id="ARBA00022771"/>
    </source>
</evidence>